<feature type="repeat" description="ANK" evidence="1">
    <location>
        <begin position="92"/>
        <end position="124"/>
    </location>
</feature>
<dbReference type="InterPro" id="IPR036770">
    <property type="entry name" value="Ankyrin_rpt-contain_sf"/>
</dbReference>
<name>A0A0C2YBK8_HEBCY</name>
<dbReference type="InterPro" id="IPR002110">
    <property type="entry name" value="Ankyrin_rpt"/>
</dbReference>
<dbReference type="Gene3D" id="1.25.40.20">
    <property type="entry name" value="Ankyrin repeat-containing domain"/>
    <property type="match status" value="1"/>
</dbReference>
<dbReference type="AlphaFoldDB" id="A0A0C2YBK8"/>
<evidence type="ECO:0000256" key="2">
    <source>
        <dbReference type="SAM" id="MobiDB-lite"/>
    </source>
</evidence>
<dbReference type="PROSITE" id="PS50088">
    <property type="entry name" value="ANK_REPEAT"/>
    <property type="match status" value="1"/>
</dbReference>
<dbReference type="HOGENOM" id="CLU_1547779_0_0_1"/>
<reference evidence="4" key="2">
    <citation type="submission" date="2015-01" db="EMBL/GenBank/DDBJ databases">
        <title>Evolutionary Origins and Diversification of the Mycorrhizal Mutualists.</title>
        <authorList>
            <consortium name="DOE Joint Genome Institute"/>
            <consortium name="Mycorrhizal Genomics Consortium"/>
            <person name="Kohler A."/>
            <person name="Kuo A."/>
            <person name="Nagy L.G."/>
            <person name="Floudas D."/>
            <person name="Copeland A."/>
            <person name="Barry K.W."/>
            <person name="Cichocki N."/>
            <person name="Veneault-Fourrey C."/>
            <person name="LaButti K."/>
            <person name="Lindquist E.A."/>
            <person name="Lipzen A."/>
            <person name="Lundell T."/>
            <person name="Morin E."/>
            <person name="Murat C."/>
            <person name="Riley R."/>
            <person name="Ohm R."/>
            <person name="Sun H."/>
            <person name="Tunlid A."/>
            <person name="Henrissat B."/>
            <person name="Grigoriev I.V."/>
            <person name="Hibbett D.S."/>
            <person name="Martin F."/>
        </authorList>
    </citation>
    <scope>NUCLEOTIDE SEQUENCE [LARGE SCALE GENOMIC DNA]</scope>
    <source>
        <strain evidence="4">h7</strain>
    </source>
</reference>
<keyword evidence="4" id="KW-1185">Reference proteome</keyword>
<dbReference type="EMBL" id="KN831770">
    <property type="protein sequence ID" value="KIM47218.1"/>
    <property type="molecule type" value="Genomic_DNA"/>
</dbReference>
<organism evidence="3 4">
    <name type="scientific">Hebeloma cylindrosporum</name>
    <dbReference type="NCBI Taxonomy" id="76867"/>
    <lineage>
        <taxon>Eukaryota</taxon>
        <taxon>Fungi</taxon>
        <taxon>Dikarya</taxon>
        <taxon>Basidiomycota</taxon>
        <taxon>Agaricomycotina</taxon>
        <taxon>Agaricomycetes</taxon>
        <taxon>Agaricomycetidae</taxon>
        <taxon>Agaricales</taxon>
        <taxon>Agaricineae</taxon>
        <taxon>Hymenogastraceae</taxon>
        <taxon>Hebeloma</taxon>
    </lineage>
</organism>
<keyword evidence="1" id="KW-0040">ANK repeat</keyword>
<dbReference type="Proteomes" id="UP000053424">
    <property type="component" value="Unassembled WGS sequence"/>
</dbReference>
<sequence length="173" mass="19530">MPAKAKTRVNFNGKDLKLPHSDPQLPPDLVRSFQSDTPCPPYRSIIFTIEFNIARHIMASGEERPEMIIESDLLKCVFKTIGGLPGAPYLTKKSTWLHLAATTGDIPLFYEMLRTGCQLEVTDERGRTPLFAGCERLSTLLRNGTLRTFPGVDRTRLRNDVKRIEKMGKRPST</sequence>
<reference evidence="3 4" key="1">
    <citation type="submission" date="2014-04" db="EMBL/GenBank/DDBJ databases">
        <authorList>
            <consortium name="DOE Joint Genome Institute"/>
            <person name="Kuo A."/>
            <person name="Gay G."/>
            <person name="Dore J."/>
            <person name="Kohler A."/>
            <person name="Nagy L.G."/>
            <person name="Floudas D."/>
            <person name="Copeland A."/>
            <person name="Barry K.W."/>
            <person name="Cichocki N."/>
            <person name="Veneault-Fourrey C."/>
            <person name="LaButti K."/>
            <person name="Lindquist E.A."/>
            <person name="Lipzen A."/>
            <person name="Lundell T."/>
            <person name="Morin E."/>
            <person name="Murat C."/>
            <person name="Sun H."/>
            <person name="Tunlid A."/>
            <person name="Henrissat B."/>
            <person name="Grigoriev I.V."/>
            <person name="Hibbett D.S."/>
            <person name="Martin F."/>
            <person name="Nordberg H.P."/>
            <person name="Cantor M.N."/>
            <person name="Hua S.X."/>
        </authorList>
    </citation>
    <scope>NUCLEOTIDE SEQUENCE [LARGE SCALE GENOMIC DNA]</scope>
    <source>
        <strain evidence="4">h7</strain>
    </source>
</reference>
<protein>
    <submittedName>
        <fullName evidence="3">Uncharacterized protein</fullName>
    </submittedName>
</protein>
<accession>A0A0C2YBK8</accession>
<dbReference type="SUPFAM" id="SSF48403">
    <property type="entry name" value="Ankyrin repeat"/>
    <property type="match status" value="1"/>
</dbReference>
<feature type="region of interest" description="Disordered" evidence="2">
    <location>
        <begin position="1"/>
        <end position="23"/>
    </location>
</feature>
<dbReference type="OrthoDB" id="432970at2759"/>
<proteinExistence type="predicted"/>
<evidence type="ECO:0000313" key="3">
    <source>
        <dbReference type="EMBL" id="KIM47218.1"/>
    </source>
</evidence>
<gene>
    <name evidence="3" type="ORF">M413DRAFT_271442</name>
</gene>
<evidence type="ECO:0000313" key="4">
    <source>
        <dbReference type="Proteomes" id="UP000053424"/>
    </source>
</evidence>
<evidence type="ECO:0000256" key="1">
    <source>
        <dbReference type="PROSITE-ProRule" id="PRU00023"/>
    </source>
</evidence>